<dbReference type="Pfam" id="PF13456">
    <property type="entry name" value="RVT_3"/>
    <property type="match status" value="1"/>
</dbReference>
<dbReference type="GO" id="GO:0003676">
    <property type="term" value="F:nucleic acid binding"/>
    <property type="evidence" value="ECO:0007669"/>
    <property type="project" value="InterPro"/>
</dbReference>
<reference evidence="2 3" key="1">
    <citation type="journal article" date="2021" name="Plant Biotechnol. J.">
        <title>Multi-omics assisted identification of the key and species-specific regulatory components of drought-tolerant mechanisms in Gossypium stocksii.</title>
        <authorList>
            <person name="Yu D."/>
            <person name="Ke L."/>
            <person name="Zhang D."/>
            <person name="Wu Y."/>
            <person name="Sun Y."/>
            <person name="Mei J."/>
            <person name="Sun J."/>
            <person name="Sun Y."/>
        </authorList>
    </citation>
    <scope>NUCLEOTIDE SEQUENCE [LARGE SCALE GENOMIC DNA]</scope>
    <source>
        <strain evidence="3">cv. E1</strain>
        <tissue evidence="2">Leaf</tissue>
    </source>
</reference>
<accession>A0A9D3W0T3</accession>
<dbReference type="InterPro" id="IPR053151">
    <property type="entry name" value="RNase_H-like"/>
</dbReference>
<protein>
    <recommendedName>
        <fullName evidence="1">RNase H type-1 domain-containing protein</fullName>
    </recommendedName>
</protein>
<feature type="domain" description="RNase H type-1" evidence="1">
    <location>
        <begin position="32"/>
        <end position="113"/>
    </location>
</feature>
<evidence type="ECO:0000313" key="2">
    <source>
        <dbReference type="EMBL" id="KAH1106567.1"/>
    </source>
</evidence>
<dbReference type="EMBL" id="JAIQCV010000004">
    <property type="protein sequence ID" value="KAH1106567.1"/>
    <property type="molecule type" value="Genomic_DNA"/>
</dbReference>
<dbReference type="CDD" id="cd06222">
    <property type="entry name" value="RNase_H_like"/>
    <property type="match status" value="1"/>
</dbReference>
<dbReference type="OrthoDB" id="1306280at2759"/>
<dbReference type="SUPFAM" id="SSF53098">
    <property type="entry name" value="Ribonuclease H-like"/>
    <property type="match status" value="1"/>
</dbReference>
<dbReference type="PANTHER" id="PTHR47723">
    <property type="entry name" value="OS05G0353850 PROTEIN"/>
    <property type="match status" value="1"/>
</dbReference>
<gene>
    <name evidence="2" type="ORF">J1N35_010335</name>
</gene>
<sequence>MLVVPTEKLSRFFLPPFKFGFPLTFVVMIRCSPLEAELWGILDGILILLSKGYKKVQIQTDNLEVVRVLSMEETEDSGITLLRRVKRLLRSKGQWDVKYVPRECNLIADQLAKISLSWQAPLSVFEVPPDLVATVIQKEKAFRAL</sequence>
<dbReference type="InterPro" id="IPR002156">
    <property type="entry name" value="RNaseH_domain"/>
</dbReference>
<evidence type="ECO:0000313" key="3">
    <source>
        <dbReference type="Proteomes" id="UP000828251"/>
    </source>
</evidence>
<dbReference type="PANTHER" id="PTHR47723:SF13">
    <property type="entry name" value="PUTATIVE-RELATED"/>
    <property type="match status" value="1"/>
</dbReference>
<comment type="caution">
    <text evidence="2">The sequence shown here is derived from an EMBL/GenBank/DDBJ whole genome shotgun (WGS) entry which is preliminary data.</text>
</comment>
<dbReference type="Proteomes" id="UP000828251">
    <property type="component" value="Unassembled WGS sequence"/>
</dbReference>
<dbReference type="AlphaFoldDB" id="A0A9D3W0T3"/>
<organism evidence="2 3">
    <name type="scientific">Gossypium stocksii</name>
    <dbReference type="NCBI Taxonomy" id="47602"/>
    <lineage>
        <taxon>Eukaryota</taxon>
        <taxon>Viridiplantae</taxon>
        <taxon>Streptophyta</taxon>
        <taxon>Embryophyta</taxon>
        <taxon>Tracheophyta</taxon>
        <taxon>Spermatophyta</taxon>
        <taxon>Magnoliopsida</taxon>
        <taxon>eudicotyledons</taxon>
        <taxon>Gunneridae</taxon>
        <taxon>Pentapetalae</taxon>
        <taxon>rosids</taxon>
        <taxon>malvids</taxon>
        <taxon>Malvales</taxon>
        <taxon>Malvaceae</taxon>
        <taxon>Malvoideae</taxon>
        <taxon>Gossypium</taxon>
    </lineage>
</organism>
<dbReference type="Gene3D" id="3.30.420.10">
    <property type="entry name" value="Ribonuclease H-like superfamily/Ribonuclease H"/>
    <property type="match status" value="1"/>
</dbReference>
<dbReference type="GO" id="GO:0004523">
    <property type="term" value="F:RNA-DNA hybrid ribonuclease activity"/>
    <property type="evidence" value="ECO:0007669"/>
    <property type="project" value="InterPro"/>
</dbReference>
<dbReference type="InterPro" id="IPR036397">
    <property type="entry name" value="RNaseH_sf"/>
</dbReference>
<dbReference type="InterPro" id="IPR044730">
    <property type="entry name" value="RNase_H-like_dom_plant"/>
</dbReference>
<name>A0A9D3W0T3_9ROSI</name>
<keyword evidence="3" id="KW-1185">Reference proteome</keyword>
<evidence type="ECO:0000259" key="1">
    <source>
        <dbReference type="Pfam" id="PF13456"/>
    </source>
</evidence>
<dbReference type="InterPro" id="IPR012337">
    <property type="entry name" value="RNaseH-like_sf"/>
</dbReference>
<proteinExistence type="predicted"/>